<keyword evidence="3" id="KW-1185">Reference proteome</keyword>
<sequence>SQVSILLYISYTVINIFLILFKIKSLAGAGCRAGKLVLVNLIFLLSVIYLSNLTNLLNITWHTCHKIYCIISWIAIILLLFHIIIII</sequence>
<evidence type="ECO:0000256" key="1">
    <source>
        <dbReference type="SAM" id="Phobius"/>
    </source>
</evidence>
<name>A0A8G1VI67_9EURO</name>
<dbReference type="RefSeq" id="XP_025511297.1">
    <property type="nucleotide sequence ID" value="XM_025656430.1"/>
</dbReference>
<gene>
    <name evidence="2" type="ORF">BO85DRAFT_381629</name>
</gene>
<keyword evidence="1" id="KW-0472">Membrane</keyword>
<feature type="non-terminal residue" evidence="2">
    <location>
        <position position="1"/>
    </location>
</feature>
<feature type="transmembrane region" description="Helical" evidence="1">
    <location>
        <begin position="35"/>
        <end position="53"/>
    </location>
</feature>
<reference evidence="2 3" key="1">
    <citation type="submission" date="2018-02" db="EMBL/GenBank/DDBJ databases">
        <title>The genomes of Aspergillus section Nigri reveals drivers in fungal speciation.</title>
        <authorList>
            <consortium name="DOE Joint Genome Institute"/>
            <person name="Vesth T.C."/>
            <person name="Nybo J."/>
            <person name="Theobald S."/>
            <person name="Brandl J."/>
            <person name="Frisvad J.C."/>
            <person name="Nielsen K.F."/>
            <person name="Lyhne E.K."/>
            <person name="Kogle M.E."/>
            <person name="Kuo A."/>
            <person name="Riley R."/>
            <person name="Clum A."/>
            <person name="Nolan M."/>
            <person name="Lipzen A."/>
            <person name="Salamov A."/>
            <person name="Henrissat B."/>
            <person name="Wiebenga A."/>
            <person name="De vries R.P."/>
            <person name="Grigoriev I.V."/>
            <person name="Mortensen U.H."/>
            <person name="Andersen M.R."/>
            <person name="Baker S.E."/>
        </authorList>
    </citation>
    <scope>NUCLEOTIDE SEQUENCE [LARGE SCALE GENOMIC DNA]</scope>
    <source>
        <strain evidence="2 3">CBS 112811</strain>
    </source>
</reference>
<accession>A0A8G1VI67</accession>
<dbReference type="AlphaFoldDB" id="A0A8G1VI67"/>
<keyword evidence="1" id="KW-0812">Transmembrane</keyword>
<dbReference type="GeneID" id="37159832"/>
<dbReference type="EMBL" id="KZ825077">
    <property type="protein sequence ID" value="RAH53375.1"/>
    <property type="molecule type" value="Genomic_DNA"/>
</dbReference>
<proteinExistence type="predicted"/>
<evidence type="ECO:0000313" key="3">
    <source>
        <dbReference type="Proteomes" id="UP000249526"/>
    </source>
</evidence>
<dbReference type="Proteomes" id="UP000249526">
    <property type="component" value="Unassembled WGS sequence"/>
</dbReference>
<protein>
    <submittedName>
        <fullName evidence="2">Uncharacterized protein</fullName>
    </submittedName>
</protein>
<organism evidence="2 3">
    <name type="scientific">Aspergillus piperis CBS 112811</name>
    <dbReference type="NCBI Taxonomy" id="1448313"/>
    <lineage>
        <taxon>Eukaryota</taxon>
        <taxon>Fungi</taxon>
        <taxon>Dikarya</taxon>
        <taxon>Ascomycota</taxon>
        <taxon>Pezizomycotina</taxon>
        <taxon>Eurotiomycetes</taxon>
        <taxon>Eurotiomycetidae</taxon>
        <taxon>Eurotiales</taxon>
        <taxon>Aspergillaceae</taxon>
        <taxon>Aspergillus</taxon>
        <taxon>Aspergillus subgen. Circumdati</taxon>
    </lineage>
</organism>
<feature type="transmembrane region" description="Helical" evidence="1">
    <location>
        <begin position="6"/>
        <end position="23"/>
    </location>
</feature>
<feature type="transmembrane region" description="Helical" evidence="1">
    <location>
        <begin position="65"/>
        <end position="86"/>
    </location>
</feature>
<keyword evidence="1" id="KW-1133">Transmembrane helix</keyword>
<evidence type="ECO:0000313" key="2">
    <source>
        <dbReference type="EMBL" id="RAH53375.1"/>
    </source>
</evidence>